<dbReference type="PANTHER" id="PTHR10924">
    <property type="entry name" value="MAJOR FACILITATOR SUPERFAMILY PROTEIN-RELATED"/>
    <property type="match status" value="1"/>
</dbReference>
<accession>W2YX31</accession>
<dbReference type="PANTHER" id="PTHR10924:SF6">
    <property type="entry name" value="SOLUTE CARRIER FAMILY 49 MEMBER A3"/>
    <property type="match status" value="1"/>
</dbReference>
<feature type="transmembrane region" description="Helical" evidence="5">
    <location>
        <begin position="376"/>
        <end position="397"/>
    </location>
</feature>
<organism evidence="6 7">
    <name type="scientific">Phytophthora nicotianae P10297</name>
    <dbReference type="NCBI Taxonomy" id="1317064"/>
    <lineage>
        <taxon>Eukaryota</taxon>
        <taxon>Sar</taxon>
        <taxon>Stramenopiles</taxon>
        <taxon>Oomycota</taxon>
        <taxon>Peronosporomycetes</taxon>
        <taxon>Peronosporales</taxon>
        <taxon>Peronosporaceae</taxon>
        <taxon>Phytophthora</taxon>
    </lineage>
</organism>
<keyword evidence="2 5" id="KW-0812">Transmembrane</keyword>
<name>W2YX31_PHYNI</name>
<feature type="transmembrane region" description="Helical" evidence="5">
    <location>
        <begin position="248"/>
        <end position="270"/>
    </location>
</feature>
<evidence type="ECO:0000256" key="2">
    <source>
        <dbReference type="ARBA" id="ARBA00022692"/>
    </source>
</evidence>
<dbReference type="GO" id="GO:0016020">
    <property type="term" value="C:membrane"/>
    <property type="evidence" value="ECO:0007669"/>
    <property type="project" value="UniProtKB-SubCell"/>
</dbReference>
<dbReference type="EMBL" id="ANIY01002653">
    <property type="protein sequence ID" value="ETP39687.1"/>
    <property type="molecule type" value="Genomic_DNA"/>
</dbReference>
<gene>
    <name evidence="6" type="ORF">F442_12859</name>
</gene>
<keyword evidence="3 5" id="KW-1133">Transmembrane helix</keyword>
<feature type="transmembrane region" description="Helical" evidence="5">
    <location>
        <begin position="167"/>
        <end position="186"/>
    </location>
</feature>
<feature type="transmembrane region" description="Helical" evidence="5">
    <location>
        <begin position="198"/>
        <end position="215"/>
    </location>
</feature>
<dbReference type="OrthoDB" id="422206at2759"/>
<feature type="transmembrane region" description="Helical" evidence="5">
    <location>
        <begin position="128"/>
        <end position="146"/>
    </location>
</feature>
<feature type="transmembrane region" description="Helical" evidence="5">
    <location>
        <begin position="345"/>
        <end position="364"/>
    </location>
</feature>
<reference evidence="6 7" key="1">
    <citation type="submission" date="2013-11" db="EMBL/GenBank/DDBJ databases">
        <title>The Genome Sequence of Phytophthora parasitica P10297.</title>
        <authorList>
            <consortium name="The Broad Institute Genomics Platform"/>
            <person name="Russ C."/>
            <person name="Tyler B."/>
            <person name="Panabieres F."/>
            <person name="Shan W."/>
            <person name="Tripathy S."/>
            <person name="Grunwald N."/>
            <person name="Machado M."/>
            <person name="Johnson C.S."/>
            <person name="Walker B."/>
            <person name="Young S.K."/>
            <person name="Zeng Q."/>
            <person name="Gargeya S."/>
            <person name="Fitzgerald M."/>
            <person name="Haas B."/>
            <person name="Abouelleil A."/>
            <person name="Allen A.W."/>
            <person name="Alvarado L."/>
            <person name="Arachchi H.M."/>
            <person name="Berlin A.M."/>
            <person name="Chapman S.B."/>
            <person name="Gainer-Dewar J."/>
            <person name="Goldberg J."/>
            <person name="Griggs A."/>
            <person name="Gujja S."/>
            <person name="Hansen M."/>
            <person name="Howarth C."/>
            <person name="Imamovic A."/>
            <person name="Ireland A."/>
            <person name="Larimer J."/>
            <person name="McCowan C."/>
            <person name="Murphy C."/>
            <person name="Pearson M."/>
            <person name="Poon T.W."/>
            <person name="Priest M."/>
            <person name="Roberts A."/>
            <person name="Saif S."/>
            <person name="Shea T."/>
            <person name="Sisk P."/>
            <person name="Sykes S."/>
            <person name="Wortman J."/>
            <person name="Nusbaum C."/>
            <person name="Birren B."/>
        </authorList>
    </citation>
    <scope>NUCLEOTIDE SEQUENCE [LARGE SCALE GENOMIC DNA]</scope>
    <source>
        <strain evidence="6 7">P10297</strain>
    </source>
</reference>
<evidence type="ECO:0000256" key="3">
    <source>
        <dbReference type="ARBA" id="ARBA00022989"/>
    </source>
</evidence>
<proteinExistence type="predicted"/>
<evidence type="ECO:0000313" key="6">
    <source>
        <dbReference type="EMBL" id="ETP39687.1"/>
    </source>
</evidence>
<feature type="transmembrane region" description="Helical" evidence="5">
    <location>
        <begin position="314"/>
        <end position="333"/>
    </location>
</feature>
<keyword evidence="4 5" id="KW-0472">Membrane</keyword>
<comment type="subcellular location">
    <subcellularLocation>
        <location evidence="1">Membrane</location>
        <topology evidence="1">Multi-pass membrane protein</topology>
    </subcellularLocation>
</comment>
<feature type="transmembrane region" description="Helical" evidence="5">
    <location>
        <begin position="96"/>
        <end position="116"/>
    </location>
</feature>
<dbReference type="SUPFAM" id="SSF103473">
    <property type="entry name" value="MFS general substrate transporter"/>
    <property type="match status" value="1"/>
</dbReference>
<dbReference type="Proteomes" id="UP000018948">
    <property type="component" value="Unassembled WGS sequence"/>
</dbReference>
<evidence type="ECO:0000256" key="1">
    <source>
        <dbReference type="ARBA" id="ARBA00004141"/>
    </source>
</evidence>
<dbReference type="InterPro" id="IPR011701">
    <property type="entry name" value="MFS"/>
</dbReference>
<sequence length="469" mass="50929">MTALPSEAVEIEGVVLLDKAVQKPALSQSSRYSYEKWFMLGILSVLSAVNQTICYSYAPIATIVEESSLQKLSSRSSLSLTSRAHSSDRGSWIKNLWRMGVLLGGLLQAVGASLRYLACFLTPVGELYVTLIGQLIASLAMPFMVNSPPLFSANWFPPSKRAASTSVALNANALGTALVYMTAPFLVHSGDDIPDWNLYVALLSIGSCVVAMLFFRSKPTTNVNEFSTSKLDYKYDWRQWWTAFSHTGFWHTIVAFSLAECIVNALSALLDEFLSVTTFSKTQIGFIGAAFIVSSLVGGQLVSQKVDKMRNHKTVSLVCLLLTAVSIGLFQLVPKVKVQATLMSLLVLGAVLGPIQPIVLELGVECSYPTSEATVAALQQLCGNLLSAIAVPGLSALQHMHTENHAIMRDFFTSPEGVMVILTIATFVVFCLFKGKYKRSAHETKIVLPCINDDQVFDGTHPSSAATFC</sequence>
<protein>
    <recommendedName>
        <fullName evidence="8">Major facilitator superfamily (MFS) profile domain-containing protein</fullName>
    </recommendedName>
</protein>
<dbReference type="Gene3D" id="1.20.1250.20">
    <property type="entry name" value="MFS general substrate transporter like domains"/>
    <property type="match status" value="1"/>
</dbReference>
<dbReference type="AlphaFoldDB" id="W2YX31"/>
<dbReference type="Pfam" id="PF07690">
    <property type="entry name" value="MFS_1"/>
    <property type="match status" value="1"/>
</dbReference>
<evidence type="ECO:0000256" key="5">
    <source>
        <dbReference type="SAM" id="Phobius"/>
    </source>
</evidence>
<dbReference type="InterPro" id="IPR036259">
    <property type="entry name" value="MFS_trans_sf"/>
</dbReference>
<evidence type="ECO:0000313" key="7">
    <source>
        <dbReference type="Proteomes" id="UP000018948"/>
    </source>
</evidence>
<comment type="caution">
    <text evidence="6">The sequence shown here is derived from an EMBL/GenBank/DDBJ whole genome shotgun (WGS) entry which is preliminary data.</text>
</comment>
<evidence type="ECO:0008006" key="8">
    <source>
        <dbReference type="Google" id="ProtNLM"/>
    </source>
</evidence>
<feature type="transmembrane region" description="Helical" evidence="5">
    <location>
        <begin position="417"/>
        <end position="435"/>
    </location>
</feature>
<dbReference type="GO" id="GO:0022857">
    <property type="term" value="F:transmembrane transporter activity"/>
    <property type="evidence" value="ECO:0007669"/>
    <property type="project" value="InterPro"/>
</dbReference>
<evidence type="ECO:0000256" key="4">
    <source>
        <dbReference type="ARBA" id="ARBA00023136"/>
    </source>
</evidence>
<dbReference type="InterPro" id="IPR049680">
    <property type="entry name" value="FLVCR1-2_SLC49-like"/>
</dbReference>
<feature type="transmembrane region" description="Helical" evidence="5">
    <location>
        <begin position="282"/>
        <end position="302"/>
    </location>
</feature>